<evidence type="ECO:0000259" key="5">
    <source>
        <dbReference type="Pfam" id="PF00149"/>
    </source>
</evidence>
<evidence type="ECO:0000256" key="2">
    <source>
        <dbReference type="ARBA" id="ARBA00022801"/>
    </source>
</evidence>
<dbReference type="CDD" id="cd07402">
    <property type="entry name" value="MPP_GpdQ"/>
    <property type="match status" value="1"/>
</dbReference>
<organism evidence="6 7">
    <name type="scientific">Methylomarinovum caldicuralii</name>
    <dbReference type="NCBI Taxonomy" id="438856"/>
    <lineage>
        <taxon>Bacteria</taxon>
        <taxon>Pseudomonadati</taxon>
        <taxon>Pseudomonadota</taxon>
        <taxon>Gammaproteobacteria</taxon>
        <taxon>Methylococcales</taxon>
        <taxon>Methylothermaceae</taxon>
        <taxon>Methylomarinovum</taxon>
    </lineage>
</organism>
<protein>
    <submittedName>
        <fullName evidence="6">3',5'-cyclic-AMP phosphodiesterase</fullName>
        <ecNumber evidence="6">3.1.4.53</ecNumber>
    </submittedName>
</protein>
<dbReference type="Proteomes" id="UP001321825">
    <property type="component" value="Chromosome"/>
</dbReference>
<dbReference type="Pfam" id="PF00149">
    <property type="entry name" value="Metallophos"/>
    <property type="match status" value="1"/>
</dbReference>
<sequence>MSLTTWRLPADRSPLRLLQLSDCHFLPQPGDTLMGVDTEKSFQAVLEALRRHPPWPPDLLLLTGDLVQEPLPPPYRRLHRYLAPLPCPWLALPGNHDDPRLLEQILCGDSHHCAGQVILGDAWQLIALDSHLPGSHAGRLAPSQLDWLRRCLERCRLPALITLHHPPIAVGSRWMDTMQLQNAETFWRRLEGHPQVKGIVFGHVHQAFNGRCRDIPLWSAPSTCFQFKPGSDDFALDALPPGWRWLELSPHGRLRTWVERLADLPGGLDFDAGGY</sequence>
<comment type="similarity">
    <text evidence="4">Belongs to the cyclic nucleotide phosphodiesterase class-III family.</text>
</comment>
<accession>A0AAU9C1I1</accession>
<feature type="domain" description="Calcineurin-like phosphoesterase" evidence="5">
    <location>
        <begin position="15"/>
        <end position="206"/>
    </location>
</feature>
<evidence type="ECO:0000313" key="7">
    <source>
        <dbReference type="Proteomes" id="UP001321825"/>
    </source>
</evidence>
<dbReference type="InterPro" id="IPR029052">
    <property type="entry name" value="Metallo-depent_PP-like"/>
</dbReference>
<dbReference type="SUPFAM" id="SSF56300">
    <property type="entry name" value="Metallo-dependent phosphatases"/>
    <property type="match status" value="1"/>
</dbReference>
<dbReference type="EC" id="3.1.4.53" evidence="6"/>
<evidence type="ECO:0000313" key="6">
    <source>
        <dbReference type="EMBL" id="BCX82570.1"/>
    </source>
</evidence>
<dbReference type="PANTHER" id="PTHR42988">
    <property type="entry name" value="PHOSPHOHYDROLASE"/>
    <property type="match status" value="1"/>
</dbReference>
<dbReference type="InterPro" id="IPR004843">
    <property type="entry name" value="Calcineurin-like_PHP"/>
</dbReference>
<dbReference type="PANTHER" id="PTHR42988:SF2">
    <property type="entry name" value="CYCLIC NUCLEOTIDE PHOSPHODIESTERASE CBUA0032-RELATED"/>
    <property type="match status" value="1"/>
</dbReference>
<keyword evidence="1" id="KW-0479">Metal-binding</keyword>
<gene>
    <name evidence="6" type="ORF">MIT9_P2156</name>
</gene>
<dbReference type="GO" id="GO:0004115">
    <property type="term" value="F:3',5'-cyclic-AMP phosphodiesterase activity"/>
    <property type="evidence" value="ECO:0007669"/>
    <property type="project" value="UniProtKB-EC"/>
</dbReference>
<keyword evidence="2 6" id="KW-0378">Hydrolase</keyword>
<dbReference type="EMBL" id="AP024714">
    <property type="protein sequence ID" value="BCX82570.1"/>
    <property type="molecule type" value="Genomic_DNA"/>
</dbReference>
<dbReference type="GO" id="GO:0046872">
    <property type="term" value="F:metal ion binding"/>
    <property type="evidence" value="ECO:0007669"/>
    <property type="project" value="UniProtKB-KW"/>
</dbReference>
<evidence type="ECO:0000256" key="3">
    <source>
        <dbReference type="ARBA" id="ARBA00023004"/>
    </source>
</evidence>
<keyword evidence="7" id="KW-1185">Reference proteome</keyword>
<evidence type="ECO:0000256" key="1">
    <source>
        <dbReference type="ARBA" id="ARBA00022723"/>
    </source>
</evidence>
<dbReference type="NCBIfam" id="NF008359">
    <property type="entry name" value="PRK11148.1"/>
    <property type="match status" value="1"/>
</dbReference>
<dbReference type="InterPro" id="IPR050884">
    <property type="entry name" value="CNP_phosphodiesterase-III"/>
</dbReference>
<keyword evidence="3" id="KW-0408">Iron</keyword>
<reference evidence="7" key="1">
    <citation type="journal article" date="2024" name="Int. J. Syst. Evol. Microbiol.">
        <title>Methylomarinovum tepidoasis sp. nov., a moderately thermophilic methanotroph of the family Methylothermaceae isolated from a deep-sea hydrothermal field.</title>
        <authorList>
            <person name="Hirayama H."/>
            <person name="Takaki Y."/>
            <person name="Abe M."/>
            <person name="Miyazaki M."/>
            <person name="Uematsu K."/>
            <person name="Matsui Y."/>
            <person name="Takai K."/>
        </authorList>
    </citation>
    <scope>NUCLEOTIDE SEQUENCE [LARGE SCALE GENOMIC DNA]</scope>
    <source>
        <strain evidence="7">IT-9</strain>
    </source>
</reference>
<name>A0AAU9C1I1_9GAMM</name>
<dbReference type="Gene3D" id="3.60.21.10">
    <property type="match status" value="1"/>
</dbReference>
<evidence type="ECO:0000256" key="4">
    <source>
        <dbReference type="ARBA" id="ARBA00025742"/>
    </source>
</evidence>
<dbReference type="RefSeq" id="WP_317704966.1">
    <property type="nucleotide sequence ID" value="NZ_AP024714.1"/>
</dbReference>
<dbReference type="AlphaFoldDB" id="A0AAU9C1I1"/>
<dbReference type="InterPro" id="IPR026575">
    <property type="entry name" value="GpdQ/CpdA-like"/>
</dbReference>
<dbReference type="KEGG" id="mcau:MIT9_P2156"/>
<proteinExistence type="inferred from homology"/>